<evidence type="ECO:0000313" key="3">
    <source>
        <dbReference type="Proteomes" id="UP001189429"/>
    </source>
</evidence>
<accession>A0ABN9PDN9</accession>
<feature type="non-terminal residue" evidence="2">
    <location>
        <position position="151"/>
    </location>
</feature>
<sequence length="151" mass="16172">MAHAFWIWSGIVQGCVLSGALSALALSPFLKDLEACIEQPGLGACADDLGAALTSAMAPWRTARVMKIAARIAPWILKASQCKRVRLLAAYTAEVATFITALLQSHMPQCFELDVVDELVSTGPLAEAQGTRRRRVNAAMLRRPPLAVAEG</sequence>
<name>A0ABN9PDN9_9DINO</name>
<reference evidence="2" key="1">
    <citation type="submission" date="2023-10" db="EMBL/GenBank/DDBJ databases">
        <authorList>
            <person name="Chen Y."/>
            <person name="Shah S."/>
            <person name="Dougan E. K."/>
            <person name="Thang M."/>
            <person name="Chan C."/>
        </authorList>
    </citation>
    <scope>NUCLEOTIDE SEQUENCE [LARGE SCALE GENOMIC DNA]</scope>
</reference>
<organism evidence="2 3">
    <name type="scientific">Prorocentrum cordatum</name>
    <dbReference type="NCBI Taxonomy" id="2364126"/>
    <lineage>
        <taxon>Eukaryota</taxon>
        <taxon>Sar</taxon>
        <taxon>Alveolata</taxon>
        <taxon>Dinophyceae</taxon>
        <taxon>Prorocentrales</taxon>
        <taxon>Prorocentraceae</taxon>
        <taxon>Prorocentrum</taxon>
    </lineage>
</organism>
<evidence type="ECO:0000313" key="2">
    <source>
        <dbReference type="EMBL" id="CAK0790139.1"/>
    </source>
</evidence>
<gene>
    <name evidence="2" type="ORF">PCOR1329_LOCUS1498</name>
</gene>
<feature type="signal peptide" evidence="1">
    <location>
        <begin position="1"/>
        <end position="18"/>
    </location>
</feature>
<proteinExistence type="predicted"/>
<keyword evidence="3" id="KW-1185">Reference proteome</keyword>
<evidence type="ECO:0000256" key="1">
    <source>
        <dbReference type="SAM" id="SignalP"/>
    </source>
</evidence>
<dbReference type="EMBL" id="CAUYUJ010000365">
    <property type="protein sequence ID" value="CAK0790139.1"/>
    <property type="molecule type" value="Genomic_DNA"/>
</dbReference>
<dbReference type="Proteomes" id="UP001189429">
    <property type="component" value="Unassembled WGS sequence"/>
</dbReference>
<comment type="caution">
    <text evidence="2">The sequence shown here is derived from an EMBL/GenBank/DDBJ whole genome shotgun (WGS) entry which is preliminary data.</text>
</comment>
<protein>
    <submittedName>
        <fullName evidence="2">Uncharacterized protein</fullName>
    </submittedName>
</protein>
<feature type="chain" id="PRO_5045078527" evidence="1">
    <location>
        <begin position="19"/>
        <end position="151"/>
    </location>
</feature>
<keyword evidence="1" id="KW-0732">Signal</keyword>